<protein>
    <recommendedName>
        <fullName evidence="8">Cardiolipin synthase</fullName>
        <ecNumber evidence="8">2.7.8.-</ecNumber>
    </recommendedName>
</protein>
<dbReference type="NCBIfam" id="TIGR04265">
    <property type="entry name" value="bac_cardiolipin"/>
    <property type="match status" value="1"/>
</dbReference>
<evidence type="ECO:0000256" key="7">
    <source>
        <dbReference type="ARBA" id="ARBA00023136"/>
    </source>
</evidence>
<dbReference type="Proteomes" id="UP000636888">
    <property type="component" value="Unassembled WGS sequence"/>
</dbReference>
<dbReference type="EMBL" id="JAEMHM010000006">
    <property type="protein sequence ID" value="MBJ6724725.1"/>
    <property type="molecule type" value="Genomic_DNA"/>
</dbReference>
<dbReference type="SMART" id="SM00155">
    <property type="entry name" value="PLDc"/>
    <property type="match status" value="2"/>
</dbReference>
<keyword evidence="5" id="KW-0677">Repeat</keyword>
<evidence type="ECO:0000313" key="12">
    <source>
        <dbReference type="Proteomes" id="UP000636888"/>
    </source>
</evidence>
<evidence type="ECO:0000313" key="11">
    <source>
        <dbReference type="EMBL" id="MBJ6724725.1"/>
    </source>
</evidence>
<dbReference type="RefSeq" id="WP_199383617.1">
    <property type="nucleotide sequence ID" value="NZ_JAEMHM010000006.1"/>
</dbReference>
<evidence type="ECO:0000256" key="4">
    <source>
        <dbReference type="ARBA" id="ARBA00022692"/>
    </source>
</evidence>
<proteinExistence type="predicted"/>
<dbReference type="GO" id="GO:0005886">
    <property type="term" value="C:plasma membrane"/>
    <property type="evidence" value="ECO:0007669"/>
    <property type="project" value="UniProtKB-SubCell"/>
</dbReference>
<dbReference type="GO" id="GO:0032049">
    <property type="term" value="P:cardiolipin biosynthetic process"/>
    <property type="evidence" value="ECO:0007669"/>
    <property type="project" value="UniProtKB-UniRule"/>
</dbReference>
<dbReference type="Gene3D" id="3.30.870.10">
    <property type="entry name" value="Endonuclease Chain A"/>
    <property type="match status" value="2"/>
</dbReference>
<dbReference type="PROSITE" id="PS50035">
    <property type="entry name" value="PLD"/>
    <property type="match status" value="2"/>
</dbReference>
<evidence type="ECO:0000256" key="9">
    <source>
        <dbReference type="SAM" id="Phobius"/>
    </source>
</evidence>
<dbReference type="CDD" id="cd09157">
    <property type="entry name" value="PLDc_CLS_unchar2_1"/>
    <property type="match status" value="1"/>
</dbReference>
<keyword evidence="12" id="KW-1185">Reference proteome</keyword>
<accession>A0A8J7JJZ1</accession>
<evidence type="ECO:0000256" key="6">
    <source>
        <dbReference type="ARBA" id="ARBA00022989"/>
    </source>
</evidence>
<dbReference type="AlphaFoldDB" id="A0A8J7JJZ1"/>
<evidence type="ECO:0000256" key="2">
    <source>
        <dbReference type="ARBA" id="ARBA00022475"/>
    </source>
</evidence>
<keyword evidence="2" id="KW-1003">Cell membrane</keyword>
<dbReference type="PANTHER" id="PTHR21248">
    <property type="entry name" value="CARDIOLIPIN SYNTHASE"/>
    <property type="match status" value="1"/>
</dbReference>
<dbReference type="Pfam" id="PF13091">
    <property type="entry name" value="PLDc_2"/>
    <property type="match status" value="2"/>
</dbReference>
<evidence type="ECO:0000259" key="10">
    <source>
        <dbReference type="PROSITE" id="PS50035"/>
    </source>
</evidence>
<feature type="domain" description="PLD phosphodiesterase" evidence="10">
    <location>
        <begin position="391"/>
        <end position="413"/>
    </location>
</feature>
<sequence length="473" mass="52962">MDHLFWALLFALLAFISLASAGHALVNKRDPRAAMGWVLACITIPLFGALLYWSMGVNRIQDRARRWHREAASHPFSPPVPEPRPHIALPQELRYLEELRSLSDHVVSTPLLPGNSLDPLENGEQAYPCMLQAIEEARHSIHLCTYIFDGDETGRQFTDALIRAAKRGVRVRVIVDSLGEMYSRPTARRLLKGSGVHFGRFLPLRPGRYLNLRNHRKILVVDGRIGFTGGMNIGNRHMAQGTPPVVRDLHFKVGGPVVADLQRTFLDDWRFVTGERLQESLYVNSFRPRAGSALVRAVSDGPDKEFRKLNWIILGAISCAKERVSIVTPYFIPDRPLVSALVTAALRGVSITMVLPGLNNLPFVKWATWAYLWELVSYGIKVYAQPPPFVHTKFMVVDGSWTLIGSANLDPRSLRLNFELNLEVYDLAFGQLMEGRCREAVAASTGITLADLDGRSVPIKLRDGLAKLFSPYL</sequence>
<keyword evidence="3" id="KW-0808">Transferase</keyword>
<dbReference type="InterPro" id="IPR025202">
    <property type="entry name" value="PLD-like_dom"/>
</dbReference>
<evidence type="ECO:0000256" key="5">
    <source>
        <dbReference type="ARBA" id="ARBA00022737"/>
    </source>
</evidence>
<dbReference type="PANTHER" id="PTHR21248:SF22">
    <property type="entry name" value="PHOSPHOLIPASE D"/>
    <property type="match status" value="1"/>
</dbReference>
<evidence type="ECO:0000256" key="8">
    <source>
        <dbReference type="NCBIfam" id="TIGR04265"/>
    </source>
</evidence>
<comment type="caution">
    <text evidence="11">The sequence shown here is derived from an EMBL/GenBank/DDBJ whole genome shotgun (WGS) entry which is preliminary data.</text>
</comment>
<comment type="subcellular location">
    <subcellularLocation>
        <location evidence="1">Cell membrane</location>
    </subcellularLocation>
</comment>
<reference evidence="11" key="1">
    <citation type="submission" date="2020-12" db="EMBL/GenBank/DDBJ databases">
        <title>Geomonas sp. Red875, isolated from river sediment.</title>
        <authorList>
            <person name="Xu Z."/>
            <person name="Zhang Z."/>
            <person name="Masuda Y."/>
            <person name="Itoh H."/>
            <person name="Senoo K."/>
        </authorList>
    </citation>
    <scope>NUCLEOTIDE SEQUENCE</scope>
    <source>
        <strain evidence="11">Red875</strain>
    </source>
</reference>
<dbReference type="CDD" id="cd09163">
    <property type="entry name" value="PLDc_CLS_unchar2_2"/>
    <property type="match status" value="1"/>
</dbReference>
<keyword evidence="4 9" id="KW-0812">Transmembrane</keyword>
<gene>
    <name evidence="11" type="primary">cls</name>
    <name evidence="11" type="ORF">JFN93_08410</name>
</gene>
<dbReference type="SUPFAM" id="SSF56024">
    <property type="entry name" value="Phospholipase D/nuclease"/>
    <property type="match status" value="2"/>
</dbReference>
<name>A0A8J7JJZ1_9BACT</name>
<evidence type="ECO:0000256" key="3">
    <source>
        <dbReference type="ARBA" id="ARBA00022679"/>
    </source>
</evidence>
<dbReference type="EC" id="2.7.8.-" evidence="8"/>
<feature type="domain" description="PLD phosphodiesterase" evidence="10">
    <location>
        <begin position="210"/>
        <end position="237"/>
    </location>
</feature>
<keyword evidence="7 9" id="KW-0472">Membrane</keyword>
<keyword evidence="6 9" id="KW-1133">Transmembrane helix</keyword>
<organism evidence="11 12">
    <name type="scientific">Geomesophilobacter sediminis</name>
    <dbReference type="NCBI Taxonomy" id="2798584"/>
    <lineage>
        <taxon>Bacteria</taxon>
        <taxon>Pseudomonadati</taxon>
        <taxon>Thermodesulfobacteriota</taxon>
        <taxon>Desulfuromonadia</taxon>
        <taxon>Geobacterales</taxon>
        <taxon>Geobacteraceae</taxon>
        <taxon>Geomesophilobacter</taxon>
    </lineage>
</organism>
<evidence type="ECO:0000256" key="1">
    <source>
        <dbReference type="ARBA" id="ARBA00004236"/>
    </source>
</evidence>
<dbReference type="InterPro" id="IPR022924">
    <property type="entry name" value="Cardiolipin_synthase"/>
</dbReference>
<dbReference type="InterPro" id="IPR001736">
    <property type="entry name" value="PLipase_D/transphosphatidylase"/>
</dbReference>
<dbReference type="GO" id="GO:0008808">
    <property type="term" value="F:cardiolipin synthase activity"/>
    <property type="evidence" value="ECO:0007669"/>
    <property type="project" value="UniProtKB-UniRule"/>
</dbReference>
<feature type="transmembrane region" description="Helical" evidence="9">
    <location>
        <begin position="34"/>
        <end position="53"/>
    </location>
</feature>